<keyword evidence="5" id="KW-0324">Glycolysis</keyword>
<comment type="pathway">
    <text evidence="5">Carbohydrate biosynthesis; gluconeogenesis.</text>
</comment>
<name>A0ABY4ZX44_9CAUL</name>
<dbReference type="PROSITE" id="PS51440">
    <property type="entry name" value="TIM_2"/>
    <property type="match status" value="1"/>
</dbReference>
<comment type="subunit">
    <text evidence="5">Homodimer.</text>
</comment>
<dbReference type="Gene3D" id="3.20.20.70">
    <property type="entry name" value="Aldolase class I"/>
    <property type="match status" value="1"/>
</dbReference>
<dbReference type="CDD" id="cd00311">
    <property type="entry name" value="TIM"/>
    <property type="match status" value="1"/>
</dbReference>
<dbReference type="SUPFAM" id="SSF51351">
    <property type="entry name" value="Triosephosphate isomerase (TIM)"/>
    <property type="match status" value="1"/>
</dbReference>
<evidence type="ECO:0000256" key="3">
    <source>
        <dbReference type="ARBA" id="ARBA00007422"/>
    </source>
</evidence>
<dbReference type="InterPro" id="IPR020861">
    <property type="entry name" value="Triosephosphate_isomerase_AS"/>
</dbReference>
<evidence type="ECO:0000313" key="7">
    <source>
        <dbReference type="Proteomes" id="UP001057520"/>
    </source>
</evidence>
<evidence type="ECO:0000256" key="1">
    <source>
        <dbReference type="ARBA" id="ARBA00000148"/>
    </source>
</evidence>
<gene>
    <name evidence="6" type="primary">tpiA</name>
    <name evidence="6" type="ORF">MZV50_07375</name>
</gene>
<comment type="catalytic activity">
    <reaction evidence="1">
        <text>L-erythrulose 1-phosphate = D-erythrulose 4-phosphate</text>
        <dbReference type="Rhea" id="RHEA:49588"/>
        <dbReference type="ChEBI" id="CHEBI:58002"/>
        <dbReference type="ChEBI" id="CHEBI:90796"/>
        <dbReference type="EC" id="5.3.1.33"/>
    </reaction>
</comment>
<comment type="pathway">
    <text evidence="5">Carbohydrate degradation; glycolysis; D-glyceraldehyde 3-phosphate from glycerone phosphate: step 1/1.</text>
</comment>
<reference evidence="6 7" key="1">
    <citation type="submission" date="2022-04" db="EMBL/GenBank/DDBJ databases">
        <title>Genome sequence of soybean root-associated Caulobacter segnis RL271.</title>
        <authorList>
            <person name="Longley R."/>
            <person name="Bonito G."/>
            <person name="Trigodet F."/>
            <person name="Crosson S."/>
            <person name="Fiebig A."/>
        </authorList>
    </citation>
    <scope>NUCLEOTIDE SEQUENCE [LARGE SCALE GENOMIC DNA]</scope>
    <source>
        <strain evidence="6 7">RL271</strain>
    </source>
</reference>
<comment type="similarity">
    <text evidence="3 5">Belongs to the triosephosphate isomerase family.</text>
</comment>
<comment type="subcellular location">
    <subcellularLocation>
        <location evidence="5">Cytoplasm</location>
    </subcellularLocation>
</comment>
<keyword evidence="7" id="KW-1185">Reference proteome</keyword>
<organism evidence="6 7">
    <name type="scientific">Caulobacter segnis</name>
    <dbReference type="NCBI Taxonomy" id="88688"/>
    <lineage>
        <taxon>Bacteria</taxon>
        <taxon>Pseudomonadati</taxon>
        <taxon>Pseudomonadota</taxon>
        <taxon>Alphaproteobacteria</taxon>
        <taxon>Caulobacterales</taxon>
        <taxon>Caulobacteraceae</taxon>
        <taxon>Caulobacter</taxon>
    </lineage>
</organism>
<comment type="pathway">
    <text evidence="2">Carbohydrate metabolism; erythritol degradation.</text>
</comment>
<dbReference type="InterPro" id="IPR013785">
    <property type="entry name" value="Aldolase_TIM"/>
</dbReference>
<evidence type="ECO:0000256" key="2">
    <source>
        <dbReference type="ARBA" id="ARBA00004939"/>
    </source>
</evidence>
<dbReference type="PROSITE" id="PS00171">
    <property type="entry name" value="TIM_1"/>
    <property type="match status" value="1"/>
</dbReference>
<keyword evidence="4 5" id="KW-0413">Isomerase</keyword>
<keyword evidence="5" id="KW-0312">Gluconeogenesis</keyword>
<dbReference type="EC" id="5.3.1.1" evidence="5"/>
<accession>A0ABY4ZX44</accession>
<dbReference type="InterPro" id="IPR035990">
    <property type="entry name" value="TIM_sf"/>
</dbReference>
<dbReference type="PANTHER" id="PTHR21139">
    <property type="entry name" value="TRIOSEPHOSPHATE ISOMERASE"/>
    <property type="match status" value="1"/>
</dbReference>
<dbReference type="EMBL" id="CP096040">
    <property type="protein sequence ID" value="USQ97351.1"/>
    <property type="molecule type" value="Genomic_DNA"/>
</dbReference>
<proteinExistence type="inferred from homology"/>
<dbReference type="Pfam" id="PF00121">
    <property type="entry name" value="TIM"/>
    <property type="match status" value="1"/>
</dbReference>
<dbReference type="InterPro" id="IPR000652">
    <property type="entry name" value="Triosephosphate_isomerase"/>
</dbReference>
<dbReference type="NCBIfam" id="TIGR00419">
    <property type="entry name" value="tim"/>
    <property type="match status" value="1"/>
</dbReference>
<dbReference type="GO" id="GO:0004807">
    <property type="term" value="F:triose-phosphate isomerase activity"/>
    <property type="evidence" value="ECO:0007669"/>
    <property type="project" value="UniProtKB-EC"/>
</dbReference>
<sequence length="266" mass="27034">MTLATSSLVVGNWKMNGLRGDLAELEAIAETAGACGSVEVALALPATLILAASAAFPTLSFGAQDIHAQAGGAFTGGVSGAMIRDAGGRFTLAGHSERRAGDGDTDAQVKVKVEAARRDRLSAILCVGEDAALRDAGRAEHEVGEQLRACLPRDGDGLVVAYEPVWAIGTGRTPTLDQIASMHEALRRTCVARLGATGGAVRLLYGGSVTAANAGEILALDNVDGVLVGGASLRAETFTPIIQAAQALAARSGRPWQGLAVAGPRA</sequence>
<comment type="catalytic activity">
    <reaction evidence="5">
        <text>D-glyceraldehyde 3-phosphate = dihydroxyacetone phosphate</text>
        <dbReference type="Rhea" id="RHEA:18585"/>
        <dbReference type="ChEBI" id="CHEBI:57642"/>
        <dbReference type="ChEBI" id="CHEBI:59776"/>
        <dbReference type="EC" id="5.3.1.1"/>
    </reaction>
</comment>
<dbReference type="PANTHER" id="PTHR21139:SF42">
    <property type="entry name" value="TRIOSEPHOSPHATE ISOMERASE"/>
    <property type="match status" value="1"/>
</dbReference>
<keyword evidence="5" id="KW-0963">Cytoplasm</keyword>
<evidence type="ECO:0000256" key="4">
    <source>
        <dbReference type="ARBA" id="ARBA00023235"/>
    </source>
</evidence>
<evidence type="ECO:0000256" key="5">
    <source>
        <dbReference type="RuleBase" id="RU363013"/>
    </source>
</evidence>
<dbReference type="Proteomes" id="UP001057520">
    <property type="component" value="Chromosome"/>
</dbReference>
<evidence type="ECO:0000313" key="6">
    <source>
        <dbReference type="EMBL" id="USQ97351.1"/>
    </source>
</evidence>
<protein>
    <recommendedName>
        <fullName evidence="5">Triosephosphate isomerase</fullName>
        <ecNumber evidence="5">5.3.1.1</ecNumber>
    </recommendedName>
</protein>